<accession>A0A6G8ANQ3</accession>
<evidence type="ECO:0000256" key="5">
    <source>
        <dbReference type="ARBA" id="ARBA00022692"/>
    </source>
</evidence>
<feature type="transmembrane region" description="Helical" evidence="9">
    <location>
        <begin position="109"/>
        <end position="135"/>
    </location>
</feature>
<proteinExistence type="inferred from homology"/>
<dbReference type="KEGG" id="vah:G7081_05665"/>
<gene>
    <name evidence="10" type="ORF">G7081_05665</name>
</gene>
<dbReference type="PANTHER" id="PTHR38438:SF1">
    <property type="entry name" value="RIBOFLAVIN TRANSPORTER RIBU"/>
    <property type="match status" value="1"/>
</dbReference>
<reference evidence="10 11" key="1">
    <citation type="submission" date="2020-03" db="EMBL/GenBank/DDBJ databases">
        <title>Vagococcus sp. nov., isolated from beetles.</title>
        <authorList>
            <person name="Hyun D.-W."/>
            <person name="Bae J.-W."/>
        </authorList>
    </citation>
    <scope>NUCLEOTIDE SEQUENCE [LARGE SCALE GENOMIC DNA]</scope>
    <source>
        <strain evidence="10 11">HDW17A</strain>
    </source>
</reference>
<evidence type="ECO:0000256" key="9">
    <source>
        <dbReference type="SAM" id="Phobius"/>
    </source>
</evidence>
<evidence type="ECO:0000256" key="1">
    <source>
        <dbReference type="ARBA" id="ARBA00004651"/>
    </source>
</evidence>
<comment type="function">
    <text evidence="8">Probably a riboflavin-binding protein that interacts with the energy-coupling factor (ECF) ABC-transporter complex.</text>
</comment>
<evidence type="ECO:0000256" key="2">
    <source>
        <dbReference type="ARBA" id="ARBA00005540"/>
    </source>
</evidence>
<feature type="transmembrane region" description="Helical" evidence="9">
    <location>
        <begin position="43"/>
        <end position="63"/>
    </location>
</feature>
<feature type="transmembrane region" description="Helical" evidence="9">
    <location>
        <begin position="75"/>
        <end position="97"/>
    </location>
</feature>
<evidence type="ECO:0000256" key="3">
    <source>
        <dbReference type="ARBA" id="ARBA00022448"/>
    </source>
</evidence>
<keyword evidence="7 8" id="KW-0472">Membrane</keyword>
<keyword evidence="5 9" id="KW-0812">Transmembrane</keyword>
<feature type="transmembrane region" description="Helical" evidence="9">
    <location>
        <begin position="12"/>
        <end position="36"/>
    </location>
</feature>
<dbReference type="RefSeq" id="WP_166007988.1">
    <property type="nucleotide sequence ID" value="NZ_CP049886.1"/>
</dbReference>
<organism evidence="10 11">
    <name type="scientific">Vagococcus coleopterorum</name>
    <dbReference type="NCBI Taxonomy" id="2714946"/>
    <lineage>
        <taxon>Bacteria</taxon>
        <taxon>Bacillati</taxon>
        <taxon>Bacillota</taxon>
        <taxon>Bacilli</taxon>
        <taxon>Lactobacillales</taxon>
        <taxon>Enterococcaceae</taxon>
        <taxon>Vagococcus</taxon>
    </lineage>
</organism>
<evidence type="ECO:0000313" key="11">
    <source>
        <dbReference type="Proteomes" id="UP000500890"/>
    </source>
</evidence>
<dbReference type="InterPro" id="IPR025720">
    <property type="entry name" value="RibU"/>
</dbReference>
<dbReference type="Pfam" id="PF12822">
    <property type="entry name" value="ECF_trnsprt"/>
    <property type="match status" value="1"/>
</dbReference>
<keyword evidence="6 9" id="KW-1133">Transmembrane helix</keyword>
<dbReference type="PANTHER" id="PTHR38438">
    <property type="entry name" value="RIBOFLAVIN TRANSPORTER RIBU"/>
    <property type="match status" value="1"/>
</dbReference>
<name>A0A6G8ANQ3_9ENTE</name>
<dbReference type="EMBL" id="CP049886">
    <property type="protein sequence ID" value="QIL46600.1"/>
    <property type="molecule type" value="Genomic_DNA"/>
</dbReference>
<evidence type="ECO:0000256" key="8">
    <source>
        <dbReference type="PIRNR" id="PIRNR037778"/>
    </source>
</evidence>
<protein>
    <recommendedName>
        <fullName evidence="8">Riboflavin transporter</fullName>
    </recommendedName>
</protein>
<evidence type="ECO:0000256" key="7">
    <source>
        <dbReference type="ARBA" id="ARBA00023136"/>
    </source>
</evidence>
<evidence type="ECO:0000313" key="10">
    <source>
        <dbReference type="EMBL" id="QIL46600.1"/>
    </source>
</evidence>
<evidence type="ECO:0000256" key="4">
    <source>
        <dbReference type="ARBA" id="ARBA00022475"/>
    </source>
</evidence>
<dbReference type="Gene3D" id="1.10.1760.20">
    <property type="match status" value="1"/>
</dbReference>
<comment type="similarity">
    <text evidence="2 8">Belongs to the prokaryotic riboflavin transporter (P-RFT) (TC 2.A.87) family.</text>
</comment>
<feature type="transmembrane region" description="Helical" evidence="9">
    <location>
        <begin position="150"/>
        <end position="173"/>
    </location>
</feature>
<keyword evidence="3 8" id="KW-0813">Transport</keyword>
<sequence>MKKNQTKEMVGTAMLAAIAYILLLIAFPVIPAFPFMKVDFSEIAILISTYVFGPVAGILTALVRSLLHMLTSGEPAAFIGDAASFIAALSFVLPIYYLSKTKQTTKNLITSFVTGTVIMTVVMSVLNAVAIIPLYSKIAGFDIGMSVSKYVLYGVVPFNLVKGTLVSMVFMLIHQKVIPLISKQKKCK</sequence>
<dbReference type="InterPro" id="IPR024529">
    <property type="entry name" value="ECF_trnsprt_substrate-spec"/>
</dbReference>
<dbReference type="GO" id="GO:0032217">
    <property type="term" value="F:riboflavin transmembrane transporter activity"/>
    <property type="evidence" value="ECO:0007669"/>
    <property type="project" value="UniProtKB-UniRule"/>
</dbReference>
<keyword evidence="11" id="KW-1185">Reference proteome</keyword>
<dbReference type="PIRSF" id="PIRSF037778">
    <property type="entry name" value="UCP037778_transp_RibU"/>
    <property type="match status" value="1"/>
</dbReference>
<comment type="subcellular location">
    <subcellularLocation>
        <location evidence="1">Cell membrane</location>
        <topology evidence="1">Multi-pass membrane protein</topology>
    </subcellularLocation>
</comment>
<dbReference type="GO" id="GO:0005886">
    <property type="term" value="C:plasma membrane"/>
    <property type="evidence" value="ECO:0007669"/>
    <property type="project" value="UniProtKB-SubCell"/>
</dbReference>
<evidence type="ECO:0000256" key="6">
    <source>
        <dbReference type="ARBA" id="ARBA00022989"/>
    </source>
</evidence>
<dbReference type="AlphaFoldDB" id="A0A6G8ANQ3"/>
<dbReference type="Proteomes" id="UP000500890">
    <property type="component" value="Chromosome"/>
</dbReference>
<keyword evidence="4 8" id="KW-1003">Cell membrane</keyword>